<gene>
    <name evidence="1" type="ORF">SK128_004531</name>
</gene>
<feature type="non-terminal residue" evidence="1">
    <location>
        <position position="58"/>
    </location>
</feature>
<sequence>LESIREKKDILSLVSSAYFDYNYGKDCRFLKLPRGYFSTFTSFAVRKGWPIKNILNKV</sequence>
<reference evidence="1 2" key="1">
    <citation type="submission" date="2023-11" db="EMBL/GenBank/DDBJ databases">
        <title>Halocaridina rubra genome assembly.</title>
        <authorList>
            <person name="Smith C."/>
        </authorList>
    </citation>
    <scope>NUCLEOTIDE SEQUENCE [LARGE SCALE GENOMIC DNA]</scope>
    <source>
        <strain evidence="1">EP-1</strain>
        <tissue evidence="1">Whole</tissue>
    </source>
</reference>
<feature type="non-terminal residue" evidence="1">
    <location>
        <position position="1"/>
    </location>
</feature>
<proteinExistence type="predicted"/>
<keyword evidence="2" id="KW-1185">Reference proteome</keyword>
<dbReference type="Proteomes" id="UP001381693">
    <property type="component" value="Unassembled WGS sequence"/>
</dbReference>
<protein>
    <submittedName>
        <fullName evidence="1">Uncharacterized protein</fullName>
    </submittedName>
</protein>
<accession>A0AAN8WXV2</accession>
<organism evidence="1 2">
    <name type="scientific">Halocaridina rubra</name>
    <name type="common">Hawaiian red shrimp</name>
    <dbReference type="NCBI Taxonomy" id="373956"/>
    <lineage>
        <taxon>Eukaryota</taxon>
        <taxon>Metazoa</taxon>
        <taxon>Ecdysozoa</taxon>
        <taxon>Arthropoda</taxon>
        <taxon>Crustacea</taxon>
        <taxon>Multicrustacea</taxon>
        <taxon>Malacostraca</taxon>
        <taxon>Eumalacostraca</taxon>
        <taxon>Eucarida</taxon>
        <taxon>Decapoda</taxon>
        <taxon>Pleocyemata</taxon>
        <taxon>Caridea</taxon>
        <taxon>Atyoidea</taxon>
        <taxon>Atyidae</taxon>
        <taxon>Halocaridina</taxon>
    </lineage>
</organism>
<evidence type="ECO:0000313" key="1">
    <source>
        <dbReference type="EMBL" id="KAK7074052.1"/>
    </source>
</evidence>
<comment type="caution">
    <text evidence="1">The sequence shown here is derived from an EMBL/GenBank/DDBJ whole genome shotgun (WGS) entry which is preliminary data.</text>
</comment>
<dbReference type="EMBL" id="JAXCGZ010011846">
    <property type="protein sequence ID" value="KAK7074052.1"/>
    <property type="molecule type" value="Genomic_DNA"/>
</dbReference>
<name>A0AAN8WXV2_HALRR</name>
<dbReference type="AlphaFoldDB" id="A0AAN8WXV2"/>
<evidence type="ECO:0000313" key="2">
    <source>
        <dbReference type="Proteomes" id="UP001381693"/>
    </source>
</evidence>